<keyword evidence="4" id="KW-1185">Reference proteome</keyword>
<dbReference type="EMBL" id="JAQNDK010000002">
    <property type="protein sequence ID" value="MDC0680158.1"/>
    <property type="molecule type" value="Genomic_DNA"/>
</dbReference>
<feature type="compositionally biased region" description="Low complexity" evidence="1">
    <location>
        <begin position="107"/>
        <end position="117"/>
    </location>
</feature>
<feature type="region of interest" description="Disordered" evidence="1">
    <location>
        <begin position="432"/>
        <end position="468"/>
    </location>
</feature>
<feature type="chain" id="PRO_5047098163" evidence="2">
    <location>
        <begin position="22"/>
        <end position="468"/>
    </location>
</feature>
<feature type="region of interest" description="Disordered" evidence="1">
    <location>
        <begin position="365"/>
        <end position="388"/>
    </location>
</feature>
<organism evidence="3 4">
    <name type="scientific">Sorangium atrum</name>
    <dbReference type="NCBI Taxonomy" id="2995308"/>
    <lineage>
        <taxon>Bacteria</taxon>
        <taxon>Pseudomonadati</taxon>
        <taxon>Myxococcota</taxon>
        <taxon>Polyangia</taxon>
        <taxon>Polyangiales</taxon>
        <taxon>Polyangiaceae</taxon>
        <taxon>Sorangium</taxon>
    </lineage>
</organism>
<dbReference type="Proteomes" id="UP001217485">
    <property type="component" value="Unassembled WGS sequence"/>
</dbReference>
<evidence type="ECO:0000313" key="3">
    <source>
        <dbReference type="EMBL" id="MDC0680158.1"/>
    </source>
</evidence>
<evidence type="ECO:0000313" key="4">
    <source>
        <dbReference type="Proteomes" id="UP001217485"/>
    </source>
</evidence>
<keyword evidence="2" id="KW-0732">Signal</keyword>
<dbReference type="RefSeq" id="WP_272097190.1">
    <property type="nucleotide sequence ID" value="NZ_JAQNDK010000002.1"/>
</dbReference>
<feature type="compositionally biased region" description="Low complexity" evidence="1">
    <location>
        <begin position="125"/>
        <end position="182"/>
    </location>
</feature>
<gene>
    <name evidence="3" type="ORF">POL72_20625</name>
</gene>
<feature type="signal peptide" evidence="2">
    <location>
        <begin position="1"/>
        <end position="21"/>
    </location>
</feature>
<feature type="compositionally biased region" description="Low complexity" evidence="1">
    <location>
        <begin position="56"/>
        <end position="69"/>
    </location>
</feature>
<feature type="compositionally biased region" description="Basic residues" evidence="1">
    <location>
        <begin position="456"/>
        <end position="468"/>
    </location>
</feature>
<feature type="region of interest" description="Disordered" evidence="1">
    <location>
        <begin position="47"/>
        <end position="182"/>
    </location>
</feature>
<sequence length="468" mass="47068">MSISLRGRDAVALAMAVAAHAAILAAPTPERPLEGPAEPSALVDGIDFELEPPAPQAATAAPAGGEPVASEPEEAGEIGKAPPAEKARAPAPGAAAAKNASVDRARPAPASPAAEPKAAPPESAPPAAEAAARPAAEARAPAAEAPGAPAPTAEAPAPAAQAPAAPATAPPGDEYGGAPPAAGGGIALAPGLGTPLWTVPGVLPGPDAPRAAPTAAPRARPVDPAIAGTVLNETLHGKDKSVGISVPAAGAVASTLADMVRSSAAPLDARATFEVKLGADGQVLGVRLVSASAGDGPTWDRIVDGAKGALAGSALQMGPDRQPVTVTVKVQSKVQYPSGSKKKPKPELVCAEEVLEQLQQAMEDPSRLGQLRGPGDGAPPAGDMDEEERKRRFCIPVGLRAKGDLSDIGAHRLNVVSASFAVKREGERALPHEDILPIDTRVPWAPKDPNKTKLPPPKKKKWKKKKEP</sequence>
<reference evidence="3 4" key="1">
    <citation type="submission" date="2023-01" db="EMBL/GenBank/DDBJ databases">
        <title>Minimal conservation of predation-associated metabolite biosynthetic gene clusters underscores biosynthetic potential of Myxococcota including descriptions for ten novel species: Archangium lansinium sp. nov., Myxococcus landrumus sp. nov., Nannocystis bai.</title>
        <authorList>
            <person name="Ahearne A."/>
            <person name="Stevens C."/>
            <person name="Dowd S."/>
        </authorList>
    </citation>
    <scope>NUCLEOTIDE SEQUENCE [LARGE SCALE GENOMIC DNA]</scope>
    <source>
        <strain evidence="3 4">WIWO2</strain>
    </source>
</reference>
<comment type="caution">
    <text evidence="3">The sequence shown here is derived from an EMBL/GenBank/DDBJ whole genome shotgun (WGS) entry which is preliminary data.</text>
</comment>
<feature type="compositionally biased region" description="Low complexity" evidence="1">
    <location>
        <begin position="89"/>
        <end position="100"/>
    </location>
</feature>
<name>A0ABT5C164_9BACT</name>
<accession>A0ABT5C164</accession>
<proteinExistence type="predicted"/>
<evidence type="ECO:0000256" key="1">
    <source>
        <dbReference type="SAM" id="MobiDB-lite"/>
    </source>
</evidence>
<protein>
    <submittedName>
        <fullName evidence="3">Uncharacterized protein</fullName>
    </submittedName>
</protein>
<evidence type="ECO:0000256" key="2">
    <source>
        <dbReference type="SAM" id="SignalP"/>
    </source>
</evidence>